<proteinExistence type="predicted"/>
<organism evidence="1 2">
    <name type="scientific">Paramuricea clavata</name>
    <name type="common">Red gorgonian</name>
    <name type="synonym">Violescent sea-whip</name>
    <dbReference type="NCBI Taxonomy" id="317549"/>
    <lineage>
        <taxon>Eukaryota</taxon>
        <taxon>Metazoa</taxon>
        <taxon>Cnidaria</taxon>
        <taxon>Anthozoa</taxon>
        <taxon>Octocorallia</taxon>
        <taxon>Malacalcyonacea</taxon>
        <taxon>Plexauridae</taxon>
        <taxon>Paramuricea</taxon>
    </lineage>
</organism>
<accession>A0A6S7I3S3</accession>
<dbReference type="EMBL" id="CACRXK020003570">
    <property type="protein sequence ID" value="CAB3999358.1"/>
    <property type="molecule type" value="Genomic_DNA"/>
</dbReference>
<evidence type="ECO:0000313" key="1">
    <source>
        <dbReference type="EMBL" id="CAB3999358.1"/>
    </source>
</evidence>
<comment type="caution">
    <text evidence="1">The sequence shown here is derived from an EMBL/GenBank/DDBJ whole genome shotgun (WGS) entry which is preliminary data.</text>
</comment>
<dbReference type="InterPro" id="IPR041539">
    <property type="entry name" value="CxC5"/>
</dbReference>
<name>A0A6S7I3S3_PARCT</name>
<dbReference type="OrthoDB" id="10011386at2759"/>
<keyword evidence="2" id="KW-1185">Reference proteome</keyword>
<dbReference type="Pfam" id="PF18718">
    <property type="entry name" value="CxC5"/>
    <property type="match status" value="1"/>
</dbReference>
<sequence length="567" mass="64174">MASKRKRARIDFTANAIEKEVMEAKQQLDTVVNFKNSVKLKQLREALAVFKGKAQFDVVGMLALMFGFNTIMWILFSIRHVPKVFSRYKNTRFTIISRIVKYLCPESSLTDVVVEEIVDTLEKFAPNMPFTGTYSNDFDDALKAVTKAGEFNVSGLLAPPVDDCLECGGRLCAPNPPSNGILYTTNGPKAVTKIILRCSSCKISYGYAMRSDGDGVSRYYSEDIMARNTVLEVTNVAYIEKALYVWLTSLINHCFVSFQGFSVSYNETFKKEIANYSNGSNQDPGQGMAEEPGQEMSGRSFLEDIDACSELKQKDEKDPAIVLEEIEFETVDTVEDNAAVYQGTRNFMAKHVEIIEDCKEVAAVSCNKDTVGKIRLQKWSRGIYIIASGGGHIEYWQPLYKSESPTQAFMITVVWLYNKFMALKASGKSDEELLQAMEETVLAYDNMCHLDALRISRKDLPLPVPFNKMWQKVGKVIDRLHLQNHKDPKCKIMYNPDSSLSKSVNTMAAEQVNVWASRLKRIMVSMPYIHHKFFFHRMVKKGDAYTEFCYKVGKQPVCTLPRKTIPP</sequence>
<dbReference type="AlphaFoldDB" id="A0A6S7I3S3"/>
<protein>
    <submittedName>
        <fullName evidence="1">Uncharacterized protein</fullName>
    </submittedName>
</protein>
<gene>
    <name evidence="1" type="ORF">PACLA_8A042425</name>
</gene>
<reference evidence="1" key="1">
    <citation type="submission" date="2020-04" db="EMBL/GenBank/DDBJ databases">
        <authorList>
            <person name="Alioto T."/>
            <person name="Alioto T."/>
            <person name="Gomez Garrido J."/>
        </authorList>
    </citation>
    <scope>NUCLEOTIDE SEQUENCE</scope>
    <source>
        <strain evidence="1">A484AB</strain>
    </source>
</reference>
<dbReference type="Proteomes" id="UP001152795">
    <property type="component" value="Unassembled WGS sequence"/>
</dbReference>
<evidence type="ECO:0000313" key="2">
    <source>
        <dbReference type="Proteomes" id="UP001152795"/>
    </source>
</evidence>